<dbReference type="InterPro" id="IPR002816">
    <property type="entry name" value="TraB/PrgY/GumN_fam"/>
</dbReference>
<proteinExistence type="predicted"/>
<reference evidence="1 2" key="1">
    <citation type="submission" date="2016-07" db="EMBL/GenBank/DDBJ databases">
        <title>Genome analysis of Sphingobacterium siyangense T12B17.</title>
        <authorList>
            <person name="Xu D."/>
            <person name="Su Y."/>
            <person name="Zheng S."/>
        </authorList>
    </citation>
    <scope>NUCLEOTIDE SEQUENCE [LARGE SCALE GENOMIC DNA]</scope>
    <source>
        <strain evidence="1 2">T12B17</strain>
    </source>
</reference>
<dbReference type="PANTHER" id="PTHR40590">
    <property type="entry name" value="CYTOPLASMIC PROTEIN-RELATED"/>
    <property type="match status" value="1"/>
</dbReference>
<dbReference type="AlphaFoldDB" id="A0A420G2Z7"/>
<protein>
    <recommendedName>
        <fullName evidence="3">TraB/GumN family protein</fullName>
    </recommendedName>
</protein>
<organism evidence="1 2">
    <name type="scientific">Sphingobacterium siyangense</name>
    <dbReference type="NCBI Taxonomy" id="459529"/>
    <lineage>
        <taxon>Bacteria</taxon>
        <taxon>Pseudomonadati</taxon>
        <taxon>Bacteroidota</taxon>
        <taxon>Sphingobacteriia</taxon>
        <taxon>Sphingobacteriales</taxon>
        <taxon>Sphingobacteriaceae</taxon>
        <taxon>Sphingobacterium</taxon>
    </lineage>
</organism>
<name>A0A420G2Z7_9SPHI</name>
<accession>A0A420G2Z7</accession>
<dbReference type="EMBL" id="MCAQ01000004">
    <property type="protein sequence ID" value="RKF39514.1"/>
    <property type="molecule type" value="Genomic_DNA"/>
</dbReference>
<dbReference type="Proteomes" id="UP000286402">
    <property type="component" value="Unassembled WGS sequence"/>
</dbReference>
<evidence type="ECO:0000313" key="1">
    <source>
        <dbReference type="EMBL" id="RKF39514.1"/>
    </source>
</evidence>
<dbReference type="InterPro" id="IPR047111">
    <property type="entry name" value="YbaP-like"/>
</dbReference>
<gene>
    <name evidence="1" type="ORF">BCY89_24135</name>
</gene>
<sequence length="308" mass="34690">MSANLFEDLKMVLMRPKINKNLKFKRMKKHFILLLLFFIITFSGFAQGNSMLWKISGNGLKQDSYLFGTIHMLCPDDFEIKQKCLDALNSSQKVVFEVDLSKPENMEVLQAFAVPDPSFIKNFTDSEVRKMDSVLLAQQLSIKLLDHVSPVTMASLFSMKGFNCPDPTKLKSYEIELSALASAQGKTIGELETADYQFGLLKDLITPKLFMDWVLQLDKYPALTAKMVNAYKNENLKELTALIEDPTWMSVEQKEKLLTGRNINWTTIIPNLIKDQGCFIAVGAGHLSGEKGLISLLRAKGYSLTAID</sequence>
<comment type="caution">
    <text evidence="1">The sequence shown here is derived from an EMBL/GenBank/DDBJ whole genome shotgun (WGS) entry which is preliminary data.</text>
</comment>
<evidence type="ECO:0000313" key="2">
    <source>
        <dbReference type="Proteomes" id="UP000286402"/>
    </source>
</evidence>
<dbReference type="Pfam" id="PF01963">
    <property type="entry name" value="TraB_PrgY_gumN"/>
    <property type="match status" value="1"/>
</dbReference>
<dbReference type="PANTHER" id="PTHR40590:SF1">
    <property type="entry name" value="CYTOPLASMIC PROTEIN"/>
    <property type="match status" value="1"/>
</dbReference>
<dbReference type="CDD" id="cd14789">
    <property type="entry name" value="Tiki"/>
    <property type="match status" value="1"/>
</dbReference>
<keyword evidence="2" id="KW-1185">Reference proteome</keyword>
<evidence type="ECO:0008006" key="3">
    <source>
        <dbReference type="Google" id="ProtNLM"/>
    </source>
</evidence>